<keyword evidence="8" id="KW-0472">Membrane</keyword>
<dbReference type="Gene3D" id="4.10.400.10">
    <property type="entry name" value="Low-density Lipoprotein Receptor"/>
    <property type="match status" value="1"/>
</dbReference>
<dbReference type="PANTHER" id="PTHR24252:SF24">
    <property type="entry name" value="TRANSMEMBRANE PROTEASE SERINE 2-LIKE ISOFORM X1"/>
    <property type="match status" value="1"/>
</dbReference>
<dbReference type="AlphaFoldDB" id="A0AAV7UNX0"/>
<dbReference type="PANTHER" id="PTHR24252">
    <property type="entry name" value="ACROSIN-RELATED"/>
    <property type="match status" value="1"/>
</dbReference>
<protein>
    <recommendedName>
        <fullName evidence="13">Transmembrane protease serine 4</fullName>
    </recommendedName>
</protein>
<dbReference type="InterPro" id="IPR033116">
    <property type="entry name" value="TRYPSIN_SER"/>
</dbReference>
<dbReference type="PRINTS" id="PR00722">
    <property type="entry name" value="CHYMOTRYPSIN"/>
</dbReference>
<keyword evidence="2 7" id="KW-0378">Hydrolase</keyword>
<dbReference type="SUPFAM" id="SSF57424">
    <property type="entry name" value="LDL receptor-like module"/>
    <property type="match status" value="1"/>
</dbReference>
<dbReference type="GO" id="GO:0016020">
    <property type="term" value="C:membrane"/>
    <property type="evidence" value="ECO:0007669"/>
    <property type="project" value="InterPro"/>
</dbReference>
<dbReference type="PROSITE" id="PS50287">
    <property type="entry name" value="SRCR_2"/>
    <property type="match status" value="1"/>
</dbReference>
<dbReference type="Pfam" id="PF15494">
    <property type="entry name" value="SRCR_2"/>
    <property type="match status" value="1"/>
</dbReference>
<dbReference type="InterPro" id="IPR043504">
    <property type="entry name" value="Peptidase_S1_PA_chymotrypsin"/>
</dbReference>
<dbReference type="InterPro" id="IPR018114">
    <property type="entry name" value="TRYPSIN_HIS"/>
</dbReference>
<evidence type="ECO:0000256" key="8">
    <source>
        <dbReference type="SAM" id="Phobius"/>
    </source>
</evidence>
<evidence type="ECO:0000256" key="4">
    <source>
        <dbReference type="ARBA" id="ARBA00023157"/>
    </source>
</evidence>
<feature type="transmembrane region" description="Helical" evidence="8">
    <location>
        <begin position="29"/>
        <end position="54"/>
    </location>
</feature>
<dbReference type="InterPro" id="IPR036772">
    <property type="entry name" value="SRCR-like_dom_sf"/>
</dbReference>
<keyword evidence="5" id="KW-0325">Glycoprotein</keyword>
<dbReference type="Proteomes" id="UP001066276">
    <property type="component" value="Chromosome 3_1"/>
</dbReference>
<dbReference type="PROSITE" id="PS00134">
    <property type="entry name" value="TRYPSIN_HIS"/>
    <property type="match status" value="1"/>
</dbReference>
<feature type="domain" description="Peptidase S1" evidence="9">
    <location>
        <begin position="201"/>
        <end position="429"/>
    </location>
</feature>
<keyword evidence="3 7" id="KW-0720">Serine protease</keyword>
<evidence type="ECO:0000256" key="7">
    <source>
        <dbReference type="RuleBase" id="RU363034"/>
    </source>
</evidence>
<keyword evidence="8" id="KW-0812">Transmembrane</keyword>
<keyword evidence="8" id="KW-1133">Transmembrane helix</keyword>
<dbReference type="SMART" id="SM00020">
    <property type="entry name" value="Tryp_SPc"/>
    <property type="match status" value="1"/>
</dbReference>
<dbReference type="InterPro" id="IPR001314">
    <property type="entry name" value="Peptidase_S1A"/>
</dbReference>
<feature type="domain" description="SRCR" evidence="10">
    <location>
        <begin position="93"/>
        <end position="204"/>
    </location>
</feature>
<dbReference type="EMBL" id="JANPWB010000005">
    <property type="protein sequence ID" value="KAJ1189990.1"/>
    <property type="molecule type" value="Genomic_DNA"/>
</dbReference>
<evidence type="ECO:0000259" key="9">
    <source>
        <dbReference type="PROSITE" id="PS50240"/>
    </source>
</evidence>
<dbReference type="Pfam" id="PF00089">
    <property type="entry name" value="Trypsin"/>
    <property type="match status" value="1"/>
</dbReference>
<keyword evidence="4" id="KW-1015">Disulfide bond</keyword>
<evidence type="ECO:0000313" key="12">
    <source>
        <dbReference type="Proteomes" id="UP001066276"/>
    </source>
</evidence>
<evidence type="ECO:0000313" key="11">
    <source>
        <dbReference type="EMBL" id="KAJ1189990.1"/>
    </source>
</evidence>
<keyword evidence="12" id="KW-1185">Reference proteome</keyword>
<proteinExistence type="predicted"/>
<evidence type="ECO:0000256" key="5">
    <source>
        <dbReference type="ARBA" id="ARBA00023180"/>
    </source>
</evidence>
<organism evidence="11 12">
    <name type="scientific">Pleurodeles waltl</name>
    <name type="common">Iberian ribbed newt</name>
    <dbReference type="NCBI Taxonomy" id="8319"/>
    <lineage>
        <taxon>Eukaryota</taxon>
        <taxon>Metazoa</taxon>
        <taxon>Chordata</taxon>
        <taxon>Craniata</taxon>
        <taxon>Vertebrata</taxon>
        <taxon>Euteleostomi</taxon>
        <taxon>Amphibia</taxon>
        <taxon>Batrachia</taxon>
        <taxon>Caudata</taxon>
        <taxon>Salamandroidea</taxon>
        <taxon>Salamandridae</taxon>
        <taxon>Pleurodelinae</taxon>
        <taxon>Pleurodeles</taxon>
    </lineage>
</organism>
<keyword evidence="1 7" id="KW-0645">Protease</keyword>
<evidence type="ECO:0000259" key="10">
    <source>
        <dbReference type="PROSITE" id="PS50287"/>
    </source>
</evidence>
<evidence type="ECO:0000256" key="2">
    <source>
        <dbReference type="ARBA" id="ARBA00022801"/>
    </source>
</evidence>
<dbReference type="InterPro" id="IPR002172">
    <property type="entry name" value="LDrepeatLR_classA_rpt"/>
</dbReference>
<name>A0AAV7UNX0_PLEWA</name>
<dbReference type="Gene3D" id="2.40.10.10">
    <property type="entry name" value="Trypsin-like serine proteases"/>
    <property type="match status" value="2"/>
</dbReference>
<dbReference type="FunFam" id="2.40.10.10:FF:000003">
    <property type="entry name" value="Transmembrane serine protease 3"/>
    <property type="match status" value="1"/>
</dbReference>
<evidence type="ECO:0008006" key="13">
    <source>
        <dbReference type="Google" id="ProtNLM"/>
    </source>
</evidence>
<dbReference type="SMART" id="SM00202">
    <property type="entry name" value="SR"/>
    <property type="match status" value="1"/>
</dbReference>
<dbReference type="GO" id="GO:0006508">
    <property type="term" value="P:proteolysis"/>
    <property type="evidence" value="ECO:0007669"/>
    <property type="project" value="UniProtKB-KW"/>
</dbReference>
<accession>A0AAV7UNX0</accession>
<evidence type="ECO:0000256" key="1">
    <source>
        <dbReference type="ARBA" id="ARBA00022670"/>
    </source>
</evidence>
<comment type="caution">
    <text evidence="6">Lacks conserved residue(s) required for the propagation of feature annotation.</text>
</comment>
<dbReference type="PROSITE" id="PS50240">
    <property type="entry name" value="TRYPSIN_DOM"/>
    <property type="match status" value="1"/>
</dbReference>
<dbReference type="Gene3D" id="3.10.250.10">
    <property type="entry name" value="SRCR-like domain"/>
    <property type="match status" value="1"/>
</dbReference>
<dbReference type="SUPFAM" id="SSF56487">
    <property type="entry name" value="SRCR-like"/>
    <property type="match status" value="1"/>
</dbReference>
<dbReference type="InterPro" id="IPR009003">
    <property type="entry name" value="Peptidase_S1_PA"/>
</dbReference>
<dbReference type="CDD" id="cd00112">
    <property type="entry name" value="LDLa"/>
    <property type="match status" value="1"/>
</dbReference>
<gene>
    <name evidence="11" type="ORF">NDU88_006731</name>
</gene>
<evidence type="ECO:0000256" key="3">
    <source>
        <dbReference type="ARBA" id="ARBA00022825"/>
    </source>
</evidence>
<dbReference type="SUPFAM" id="SSF50494">
    <property type="entry name" value="Trypsin-like serine proteases"/>
    <property type="match status" value="1"/>
</dbReference>
<comment type="caution">
    <text evidence="11">The sequence shown here is derived from an EMBL/GenBank/DDBJ whole genome shotgun (WGS) entry which is preliminary data.</text>
</comment>
<reference evidence="11" key="1">
    <citation type="journal article" date="2022" name="bioRxiv">
        <title>Sequencing and chromosome-scale assembly of the giantPleurodeles waltlgenome.</title>
        <authorList>
            <person name="Brown T."/>
            <person name="Elewa A."/>
            <person name="Iarovenko S."/>
            <person name="Subramanian E."/>
            <person name="Araus A.J."/>
            <person name="Petzold A."/>
            <person name="Susuki M."/>
            <person name="Suzuki K.-i.T."/>
            <person name="Hayashi T."/>
            <person name="Toyoda A."/>
            <person name="Oliveira C."/>
            <person name="Osipova E."/>
            <person name="Leigh N.D."/>
            <person name="Simon A."/>
            <person name="Yun M.H."/>
        </authorList>
    </citation>
    <scope>NUCLEOTIDE SEQUENCE</scope>
    <source>
        <strain evidence="11">20211129_DDA</strain>
        <tissue evidence="11">Liver</tissue>
    </source>
</reference>
<evidence type="ECO:0000256" key="6">
    <source>
        <dbReference type="PROSITE-ProRule" id="PRU00196"/>
    </source>
</evidence>
<dbReference type="InterPro" id="IPR036055">
    <property type="entry name" value="LDL_receptor-like_sf"/>
</dbReference>
<sequence length="432" mass="46687">MVTEASRHGHVNANTNVRKLSKTAMFKKYGVPIIATILVAAAIVVIGVLIKVILDNYYFFCTKSFKFIPLNKWCDGKEDCADKQDEMNCVEKIDITTAAAFRISETRSLLQANIQLSGTWGLVCYDTFNQQRARAVCRALGFDSEPTFSGVAVADITVNLPFSTVDVTINGGTQALRTERCQSAVSISCQSCGTGANRARIIGGVSSSINSWPWQASLQYQGGHICGGSIINSEWVLTAAHCFQNGQGQVARWRVQVGKSTLTFMFATPVEKIIVHSGFSTRANDIALLKLKSPLTFSDSVQPICLPGFDGQLSDDARLWVTGWGHTSEGSGVLASTLQEVSLSVIPQNVCSRQYPGEIQDSMICAGRIAGGTDTCQGDSGGPLVYFSSSQKWEQVGIVAFGQGCGRPGKVGVYTSVTYFVNWIFGVMKLYP</sequence>
<dbReference type="GO" id="GO:0004252">
    <property type="term" value="F:serine-type endopeptidase activity"/>
    <property type="evidence" value="ECO:0007669"/>
    <property type="project" value="InterPro"/>
</dbReference>
<dbReference type="InterPro" id="IPR001254">
    <property type="entry name" value="Trypsin_dom"/>
</dbReference>
<dbReference type="CDD" id="cd00190">
    <property type="entry name" value="Tryp_SPc"/>
    <property type="match status" value="1"/>
</dbReference>
<dbReference type="InterPro" id="IPR001190">
    <property type="entry name" value="SRCR"/>
</dbReference>
<dbReference type="PROSITE" id="PS00135">
    <property type="entry name" value="TRYPSIN_SER"/>
    <property type="match status" value="1"/>
</dbReference>